<dbReference type="HAMAP" id="MF_01401">
    <property type="entry name" value="MsrA"/>
    <property type="match status" value="1"/>
</dbReference>
<dbReference type="InterPro" id="IPR036509">
    <property type="entry name" value="Met_Sox_Rdtase_MsrA_sf"/>
</dbReference>
<comment type="catalytic activity">
    <reaction evidence="3 4">
        <text>[thioredoxin]-disulfide + L-methionine + H2O = L-methionine (S)-S-oxide + [thioredoxin]-dithiol</text>
        <dbReference type="Rhea" id="RHEA:19993"/>
        <dbReference type="Rhea" id="RHEA-COMP:10698"/>
        <dbReference type="Rhea" id="RHEA-COMP:10700"/>
        <dbReference type="ChEBI" id="CHEBI:15377"/>
        <dbReference type="ChEBI" id="CHEBI:29950"/>
        <dbReference type="ChEBI" id="CHEBI:50058"/>
        <dbReference type="ChEBI" id="CHEBI:57844"/>
        <dbReference type="ChEBI" id="CHEBI:58772"/>
        <dbReference type="EC" id="1.8.4.11"/>
    </reaction>
</comment>
<protein>
    <recommendedName>
        <fullName evidence="4">Peptide methionine sulfoxide reductase MsrA</fullName>
        <shortName evidence="4">Protein-methionine-S-oxide reductase</shortName>
        <ecNumber evidence="4">1.8.4.11</ecNumber>
    </recommendedName>
    <alternativeName>
        <fullName evidence="4">Peptide-methionine (S)-S-oxide reductase</fullName>
        <shortName evidence="4">Peptide Met(O) reductase</shortName>
    </alternativeName>
</protein>
<feature type="domain" description="Peptide methionine sulphoxide reductase MsrA" evidence="5">
    <location>
        <begin position="5"/>
        <end position="155"/>
    </location>
</feature>
<reference evidence="8 9" key="1">
    <citation type="submission" date="2018-08" db="EMBL/GenBank/DDBJ databases">
        <title>A genome reference for cultivated species of the human gut microbiota.</title>
        <authorList>
            <person name="Zou Y."/>
            <person name="Xue W."/>
            <person name="Luo G."/>
        </authorList>
    </citation>
    <scope>NUCLEOTIDE SEQUENCE [LARGE SCALE GENOMIC DNA]</scope>
    <source>
        <strain evidence="7 8">OM08-14</strain>
        <strain evidence="6 9">TF10-3AC</strain>
    </source>
</reference>
<dbReference type="RefSeq" id="WP_117670751.1">
    <property type="nucleotide sequence ID" value="NZ_CABOGR010000003.1"/>
</dbReference>
<evidence type="ECO:0000256" key="4">
    <source>
        <dbReference type="HAMAP-Rule" id="MF_01401"/>
    </source>
</evidence>
<dbReference type="Proteomes" id="UP000260862">
    <property type="component" value="Unassembled WGS sequence"/>
</dbReference>
<comment type="similarity">
    <text evidence="4">Belongs to the MsrA Met sulfoxide reductase family.</text>
</comment>
<dbReference type="EMBL" id="QSTF01000039">
    <property type="protein sequence ID" value="RGM36819.1"/>
    <property type="molecule type" value="Genomic_DNA"/>
</dbReference>
<accession>A0A3E4W3M9</accession>
<evidence type="ECO:0000259" key="5">
    <source>
        <dbReference type="Pfam" id="PF01625"/>
    </source>
</evidence>
<dbReference type="Pfam" id="PF01625">
    <property type="entry name" value="PMSR"/>
    <property type="match status" value="1"/>
</dbReference>
<evidence type="ECO:0000313" key="9">
    <source>
        <dbReference type="Proteomes" id="UP000260862"/>
    </source>
</evidence>
<dbReference type="PANTHER" id="PTHR43774:SF1">
    <property type="entry name" value="PEPTIDE METHIONINE SULFOXIDE REDUCTASE MSRA 2"/>
    <property type="match status" value="1"/>
</dbReference>
<dbReference type="PANTHER" id="PTHR43774">
    <property type="entry name" value="PEPTIDE METHIONINE SULFOXIDE REDUCTASE"/>
    <property type="match status" value="1"/>
</dbReference>
<evidence type="ECO:0000313" key="8">
    <source>
        <dbReference type="Proteomes" id="UP000260780"/>
    </source>
</evidence>
<dbReference type="Proteomes" id="UP000260780">
    <property type="component" value="Unassembled WGS sequence"/>
</dbReference>
<evidence type="ECO:0000256" key="3">
    <source>
        <dbReference type="ARBA" id="ARBA00048782"/>
    </source>
</evidence>
<dbReference type="EC" id="1.8.4.11" evidence="4"/>
<comment type="caution">
    <text evidence="7">The sequence shown here is derived from an EMBL/GenBank/DDBJ whole genome shotgun (WGS) entry which is preliminary data.</text>
</comment>
<evidence type="ECO:0000256" key="2">
    <source>
        <dbReference type="ARBA" id="ARBA00047806"/>
    </source>
</evidence>
<evidence type="ECO:0000256" key="1">
    <source>
        <dbReference type="ARBA" id="ARBA00023002"/>
    </source>
</evidence>
<gene>
    <name evidence="4 7" type="primary">msrA</name>
    <name evidence="7" type="ORF">DXC17_12695</name>
    <name evidence="6" type="ORF">DXD04_02320</name>
</gene>
<name>A0A3E4W3M9_9BACT</name>
<dbReference type="InterPro" id="IPR002569">
    <property type="entry name" value="Met_Sox_Rdtase_MsrA_dom"/>
</dbReference>
<dbReference type="GO" id="GO:0008113">
    <property type="term" value="F:peptide-methionine (S)-S-oxide reductase activity"/>
    <property type="evidence" value="ECO:0007669"/>
    <property type="project" value="UniProtKB-UniRule"/>
</dbReference>
<dbReference type="EMBL" id="QSQT01000003">
    <property type="protein sequence ID" value="RGK57825.1"/>
    <property type="molecule type" value="Genomic_DNA"/>
</dbReference>
<dbReference type="Gene3D" id="3.30.1060.10">
    <property type="entry name" value="Peptide methionine sulphoxide reductase MsrA"/>
    <property type="match status" value="1"/>
</dbReference>
<dbReference type="STRING" id="310297.BHV76_03445"/>
<proteinExistence type="inferred from homology"/>
<dbReference type="SUPFAM" id="SSF55068">
    <property type="entry name" value="Peptide methionine sulfoxide reductase"/>
    <property type="match status" value="1"/>
</dbReference>
<dbReference type="AlphaFoldDB" id="A0A3E4W3M9"/>
<feature type="active site" evidence="4">
    <location>
        <position position="12"/>
    </location>
</feature>
<sequence>MKIEKAIFACGCFWGVQHQMERAKRVIRSTVGYTGGKEQHPTYQEVKAHTTGHAEAVLVEYDAEQTTYKELCKLFFEIHDPAQTDGQGPDIGPQYRSEIFYLNEAQKAEAEAIIQLLREKGYEVNTRLTPASEFWPAEDYHQHYYDKTGGEPYCHIRVKKF</sequence>
<comment type="catalytic activity">
    <reaction evidence="2 4">
        <text>L-methionyl-[protein] + [thioredoxin]-disulfide + H2O = L-methionyl-(S)-S-oxide-[protein] + [thioredoxin]-dithiol</text>
        <dbReference type="Rhea" id="RHEA:14217"/>
        <dbReference type="Rhea" id="RHEA-COMP:10698"/>
        <dbReference type="Rhea" id="RHEA-COMP:10700"/>
        <dbReference type="Rhea" id="RHEA-COMP:12313"/>
        <dbReference type="Rhea" id="RHEA-COMP:12315"/>
        <dbReference type="ChEBI" id="CHEBI:15377"/>
        <dbReference type="ChEBI" id="CHEBI:16044"/>
        <dbReference type="ChEBI" id="CHEBI:29950"/>
        <dbReference type="ChEBI" id="CHEBI:44120"/>
        <dbReference type="ChEBI" id="CHEBI:50058"/>
        <dbReference type="EC" id="1.8.4.11"/>
    </reaction>
</comment>
<keyword evidence="1 4" id="KW-0560">Oxidoreductase</keyword>
<evidence type="ECO:0000313" key="7">
    <source>
        <dbReference type="EMBL" id="RGM36819.1"/>
    </source>
</evidence>
<comment type="function">
    <text evidence="4">Has an important function as a repair enzyme for proteins that have been inactivated by oxidation. Catalyzes the reversible oxidation-reduction of methionine sulfoxide in proteins to methionine.</text>
</comment>
<keyword evidence="9" id="KW-1185">Reference proteome</keyword>
<organism evidence="7 8">
    <name type="scientific">Phocaeicola plebeius</name>
    <dbReference type="NCBI Taxonomy" id="310297"/>
    <lineage>
        <taxon>Bacteria</taxon>
        <taxon>Pseudomonadati</taxon>
        <taxon>Bacteroidota</taxon>
        <taxon>Bacteroidia</taxon>
        <taxon>Bacteroidales</taxon>
        <taxon>Bacteroidaceae</taxon>
        <taxon>Phocaeicola</taxon>
    </lineage>
</organism>
<dbReference type="NCBIfam" id="TIGR00401">
    <property type="entry name" value="msrA"/>
    <property type="match status" value="1"/>
</dbReference>
<evidence type="ECO:0000313" key="6">
    <source>
        <dbReference type="EMBL" id="RGK57825.1"/>
    </source>
</evidence>